<proteinExistence type="predicted"/>
<dbReference type="SUPFAM" id="SSF82199">
    <property type="entry name" value="SET domain"/>
    <property type="match status" value="1"/>
</dbReference>
<gene>
    <name evidence="2" type="ORF">PG986_012743</name>
</gene>
<dbReference type="GeneID" id="92082027"/>
<evidence type="ECO:0000313" key="2">
    <source>
        <dbReference type="EMBL" id="KAK7943630.1"/>
    </source>
</evidence>
<organism evidence="2 3">
    <name type="scientific">Apiospora aurea</name>
    <dbReference type="NCBI Taxonomy" id="335848"/>
    <lineage>
        <taxon>Eukaryota</taxon>
        <taxon>Fungi</taxon>
        <taxon>Dikarya</taxon>
        <taxon>Ascomycota</taxon>
        <taxon>Pezizomycotina</taxon>
        <taxon>Sordariomycetes</taxon>
        <taxon>Xylariomycetidae</taxon>
        <taxon>Amphisphaeriales</taxon>
        <taxon>Apiosporaceae</taxon>
        <taxon>Apiospora</taxon>
    </lineage>
</organism>
<accession>A0ABR1Q0V7</accession>
<dbReference type="Gene3D" id="2.170.270.10">
    <property type="entry name" value="SET domain"/>
    <property type="match status" value="1"/>
</dbReference>
<keyword evidence="3" id="KW-1185">Reference proteome</keyword>
<protein>
    <recommendedName>
        <fullName evidence="1">SET domain-containing protein</fullName>
    </recommendedName>
</protein>
<dbReference type="EMBL" id="JAQQWE010000008">
    <property type="protein sequence ID" value="KAK7943630.1"/>
    <property type="molecule type" value="Genomic_DNA"/>
</dbReference>
<dbReference type="PROSITE" id="PS50280">
    <property type="entry name" value="SET"/>
    <property type="match status" value="1"/>
</dbReference>
<comment type="caution">
    <text evidence="2">The sequence shown here is derived from an EMBL/GenBank/DDBJ whole genome shotgun (WGS) entry which is preliminary data.</text>
</comment>
<name>A0ABR1Q0V7_9PEZI</name>
<dbReference type="InterPro" id="IPR046341">
    <property type="entry name" value="SET_dom_sf"/>
</dbReference>
<sequence>MAAIGPAAAGSPPENWPEEVQYLTDLIYSPAVTPDMRNALGQPSTTAESLDKIPSALISGPNNGARVSIRTITSPAHHPALGQRGLFAAADMAPSAFLCLYVGRVHTDAREDTDTRSHYDLSFHQLDKEDFGGASGGGGLSIDATHGGNESRMANDFHGIADRANAEFRDCLVQVQSDRRREGWKWERRVGIFVCPAGLAATTGARRKGGAADGGGVGLKAGEEILVNYGREYWDSRNLTVHKTKASGTRYIYHHQDCPHDE</sequence>
<evidence type="ECO:0000313" key="3">
    <source>
        <dbReference type="Proteomes" id="UP001391051"/>
    </source>
</evidence>
<dbReference type="RefSeq" id="XP_066695661.1">
    <property type="nucleotide sequence ID" value="XM_066848965.1"/>
</dbReference>
<dbReference type="Proteomes" id="UP001391051">
    <property type="component" value="Unassembled WGS sequence"/>
</dbReference>
<reference evidence="2 3" key="1">
    <citation type="submission" date="2023-01" db="EMBL/GenBank/DDBJ databases">
        <title>Analysis of 21 Apiospora genomes using comparative genomics revels a genus with tremendous synthesis potential of carbohydrate active enzymes and secondary metabolites.</title>
        <authorList>
            <person name="Sorensen T."/>
        </authorList>
    </citation>
    <scope>NUCLEOTIDE SEQUENCE [LARGE SCALE GENOMIC DNA]</scope>
    <source>
        <strain evidence="2 3">CBS 24483</strain>
    </source>
</reference>
<dbReference type="InterPro" id="IPR001214">
    <property type="entry name" value="SET_dom"/>
</dbReference>
<feature type="domain" description="SET" evidence="1">
    <location>
        <begin position="65"/>
        <end position="230"/>
    </location>
</feature>
<evidence type="ECO:0000259" key="1">
    <source>
        <dbReference type="PROSITE" id="PS50280"/>
    </source>
</evidence>